<dbReference type="PROSITE" id="PS51975">
    <property type="entry name" value="RNASE_H_2"/>
    <property type="match status" value="1"/>
</dbReference>
<dbReference type="InterPro" id="IPR012337">
    <property type="entry name" value="RNaseH-like_sf"/>
</dbReference>
<dbReference type="NCBIfam" id="NF000595">
    <property type="entry name" value="PRK00015.1-3"/>
    <property type="match status" value="1"/>
</dbReference>
<accession>A0A2X3DH35</accession>
<evidence type="ECO:0000256" key="15">
    <source>
        <dbReference type="PROSITE-ProRule" id="PRU01319"/>
    </source>
</evidence>
<dbReference type="AlphaFoldDB" id="A0A2X3DH35"/>
<evidence type="ECO:0000256" key="12">
    <source>
        <dbReference type="ARBA" id="ARBA00022801"/>
    </source>
</evidence>
<dbReference type="EMBL" id="UAWL01000006">
    <property type="protein sequence ID" value="SQB97590.1"/>
    <property type="molecule type" value="Genomic_DNA"/>
</dbReference>
<evidence type="ECO:0000256" key="6">
    <source>
        <dbReference type="ARBA" id="ARBA00012180"/>
    </source>
</evidence>
<dbReference type="SUPFAM" id="SSF53098">
    <property type="entry name" value="Ribonuclease H-like"/>
    <property type="match status" value="1"/>
</dbReference>
<evidence type="ECO:0000256" key="14">
    <source>
        <dbReference type="HAMAP-Rule" id="MF_00052"/>
    </source>
</evidence>
<evidence type="ECO:0000256" key="9">
    <source>
        <dbReference type="ARBA" id="ARBA00022722"/>
    </source>
</evidence>
<dbReference type="GO" id="GO:0006298">
    <property type="term" value="P:mismatch repair"/>
    <property type="evidence" value="ECO:0007669"/>
    <property type="project" value="TreeGrafter"/>
</dbReference>
<evidence type="ECO:0000256" key="4">
    <source>
        <dbReference type="ARBA" id="ARBA00004496"/>
    </source>
</evidence>
<dbReference type="Gene3D" id="3.30.420.10">
    <property type="entry name" value="Ribonuclease H-like superfamily/Ribonuclease H"/>
    <property type="match status" value="1"/>
</dbReference>
<name>A0A2X3DH35_9HELI</name>
<feature type="binding site" evidence="14 15">
    <location>
        <position position="137"/>
    </location>
    <ligand>
        <name>a divalent metal cation</name>
        <dbReference type="ChEBI" id="CHEBI:60240"/>
    </ligand>
</feature>
<dbReference type="GO" id="GO:0043137">
    <property type="term" value="P:DNA replication, removal of RNA primer"/>
    <property type="evidence" value="ECO:0007669"/>
    <property type="project" value="TreeGrafter"/>
</dbReference>
<keyword evidence="12 14" id="KW-0378">Hydrolase</keyword>
<feature type="binding site" evidence="14 15">
    <location>
        <position position="41"/>
    </location>
    <ligand>
        <name>a divalent metal cation</name>
        <dbReference type="ChEBI" id="CHEBI:60240"/>
    </ligand>
</feature>
<dbReference type="CDD" id="cd07182">
    <property type="entry name" value="RNase_HII_bacteria_HII_like"/>
    <property type="match status" value="1"/>
</dbReference>
<evidence type="ECO:0000256" key="2">
    <source>
        <dbReference type="ARBA" id="ARBA00001946"/>
    </source>
</evidence>
<evidence type="ECO:0000256" key="5">
    <source>
        <dbReference type="ARBA" id="ARBA00007383"/>
    </source>
</evidence>
<evidence type="ECO:0000256" key="8">
    <source>
        <dbReference type="ARBA" id="ARBA00022490"/>
    </source>
</evidence>
<comment type="similarity">
    <text evidence="5 14 16">Belongs to the RNase HII family.</text>
</comment>
<dbReference type="GO" id="GO:0030145">
    <property type="term" value="F:manganese ion binding"/>
    <property type="evidence" value="ECO:0007669"/>
    <property type="project" value="UniProtKB-UniRule"/>
</dbReference>
<dbReference type="PANTHER" id="PTHR10954:SF18">
    <property type="entry name" value="RIBONUCLEASE HII"/>
    <property type="match status" value="1"/>
</dbReference>
<comment type="subcellular location">
    <subcellularLocation>
        <location evidence="4 14">Cytoplasm</location>
    </subcellularLocation>
</comment>
<organism evidence="18 19">
    <name type="scientific">Helicobacter fennelliae</name>
    <dbReference type="NCBI Taxonomy" id="215"/>
    <lineage>
        <taxon>Bacteria</taxon>
        <taxon>Pseudomonadati</taxon>
        <taxon>Campylobacterota</taxon>
        <taxon>Epsilonproteobacteria</taxon>
        <taxon>Campylobacterales</taxon>
        <taxon>Helicobacteraceae</taxon>
        <taxon>Helicobacter</taxon>
    </lineage>
</organism>
<evidence type="ECO:0000313" key="18">
    <source>
        <dbReference type="EMBL" id="SQB97590.1"/>
    </source>
</evidence>
<evidence type="ECO:0000256" key="3">
    <source>
        <dbReference type="ARBA" id="ARBA00004065"/>
    </source>
</evidence>
<gene>
    <name evidence="14 18" type="primary">rnhB</name>
    <name evidence="18" type="ORF">NCTC13102_00277</name>
</gene>
<keyword evidence="13 14" id="KW-0464">Manganese</keyword>
<dbReference type="GO" id="GO:0004523">
    <property type="term" value="F:RNA-DNA hybrid ribonuclease activity"/>
    <property type="evidence" value="ECO:0007669"/>
    <property type="project" value="UniProtKB-UniRule"/>
</dbReference>
<keyword evidence="11 14" id="KW-0255">Endonuclease</keyword>
<dbReference type="InterPro" id="IPR022898">
    <property type="entry name" value="RNase_HII"/>
</dbReference>
<sequence>MQEAGLPRLLVKSRNDTTLDFIKNLAKLEIKIMALICGIDEAGRGSLCGSLFVAGVVGEEQMMSELKDLGVKDSKKLSKQKRFAIESLLKSRDDMWYFVVRQEAKDIDSKGLSRCLKESIEKIIGYFEARCGVFYIDGNTCFHLHSNHQRTIQSIIKGDDKVAHISCASIFAKCAKDREMQELDKLYPQYNLNNNAGYGTKSHIDAISKYGLSPLHRKSFVIKQQASSQEPPRLF</sequence>
<dbReference type="GO" id="GO:0003723">
    <property type="term" value="F:RNA binding"/>
    <property type="evidence" value="ECO:0007669"/>
    <property type="project" value="UniProtKB-UniRule"/>
</dbReference>
<dbReference type="InterPro" id="IPR024567">
    <property type="entry name" value="RNase_HII/HIII_dom"/>
</dbReference>
<dbReference type="GO" id="GO:0032299">
    <property type="term" value="C:ribonuclease H2 complex"/>
    <property type="evidence" value="ECO:0007669"/>
    <property type="project" value="TreeGrafter"/>
</dbReference>
<evidence type="ECO:0000256" key="10">
    <source>
        <dbReference type="ARBA" id="ARBA00022723"/>
    </source>
</evidence>
<dbReference type="Pfam" id="PF01351">
    <property type="entry name" value="RNase_HII"/>
    <property type="match status" value="1"/>
</dbReference>
<dbReference type="PANTHER" id="PTHR10954">
    <property type="entry name" value="RIBONUCLEASE H2 SUBUNIT A"/>
    <property type="match status" value="1"/>
</dbReference>
<keyword evidence="9 14" id="KW-0540">Nuclease</keyword>
<dbReference type="GO" id="GO:0005737">
    <property type="term" value="C:cytoplasm"/>
    <property type="evidence" value="ECO:0007669"/>
    <property type="project" value="UniProtKB-SubCell"/>
</dbReference>
<evidence type="ECO:0000256" key="1">
    <source>
        <dbReference type="ARBA" id="ARBA00000077"/>
    </source>
</evidence>
<comment type="cofactor">
    <cofactor evidence="14 15">
        <name>Mn(2+)</name>
        <dbReference type="ChEBI" id="CHEBI:29035"/>
    </cofactor>
    <cofactor evidence="14 15">
        <name>Mg(2+)</name>
        <dbReference type="ChEBI" id="CHEBI:18420"/>
    </cofactor>
    <text evidence="14 15">Manganese or magnesium. Binds 1 divalent metal ion per monomer in the absence of substrate. May bind a second metal ion after substrate binding.</text>
</comment>
<dbReference type="Proteomes" id="UP000250166">
    <property type="component" value="Unassembled WGS sequence"/>
</dbReference>
<comment type="cofactor">
    <cofactor evidence="2">
        <name>Mg(2+)</name>
        <dbReference type="ChEBI" id="CHEBI:18420"/>
    </cofactor>
</comment>
<feature type="domain" description="RNase H type-2" evidence="17">
    <location>
        <begin position="34"/>
        <end position="232"/>
    </location>
</feature>
<evidence type="ECO:0000259" key="17">
    <source>
        <dbReference type="PROSITE" id="PS51975"/>
    </source>
</evidence>
<evidence type="ECO:0000256" key="16">
    <source>
        <dbReference type="RuleBase" id="RU003515"/>
    </source>
</evidence>
<evidence type="ECO:0000313" key="19">
    <source>
        <dbReference type="Proteomes" id="UP000250166"/>
    </source>
</evidence>
<dbReference type="EC" id="3.1.26.4" evidence="6 14"/>
<proteinExistence type="inferred from homology"/>
<evidence type="ECO:0000256" key="11">
    <source>
        <dbReference type="ARBA" id="ARBA00022759"/>
    </source>
</evidence>
<dbReference type="HAMAP" id="MF_00052_B">
    <property type="entry name" value="RNase_HII_B"/>
    <property type="match status" value="1"/>
</dbReference>
<keyword evidence="10 14" id="KW-0479">Metal-binding</keyword>
<comment type="catalytic activity">
    <reaction evidence="1 14 15 16">
        <text>Endonucleolytic cleavage to 5'-phosphomonoester.</text>
        <dbReference type="EC" id="3.1.26.4"/>
    </reaction>
</comment>
<dbReference type="InterPro" id="IPR036397">
    <property type="entry name" value="RNaseH_sf"/>
</dbReference>
<evidence type="ECO:0000256" key="13">
    <source>
        <dbReference type="ARBA" id="ARBA00023211"/>
    </source>
</evidence>
<reference evidence="18 19" key="1">
    <citation type="submission" date="2018-06" db="EMBL/GenBank/DDBJ databases">
        <authorList>
            <consortium name="Pathogen Informatics"/>
            <person name="Doyle S."/>
        </authorList>
    </citation>
    <scope>NUCLEOTIDE SEQUENCE [LARGE SCALE GENOMIC DNA]</scope>
    <source>
        <strain evidence="18 19">NCTC13102</strain>
    </source>
</reference>
<dbReference type="RefSeq" id="WP_309251288.1">
    <property type="nucleotide sequence ID" value="NZ_UAWL01000006.1"/>
</dbReference>
<feature type="binding site" evidence="14 15">
    <location>
        <position position="40"/>
    </location>
    <ligand>
        <name>a divalent metal cation</name>
        <dbReference type="ChEBI" id="CHEBI:60240"/>
    </ligand>
</feature>
<dbReference type="InterPro" id="IPR001352">
    <property type="entry name" value="RNase_HII/HIII"/>
</dbReference>
<keyword evidence="8 14" id="KW-0963">Cytoplasm</keyword>
<comment type="function">
    <text evidence="3 14 16">Endonuclease that specifically degrades the RNA of RNA-DNA hybrids.</text>
</comment>
<evidence type="ECO:0000256" key="7">
    <source>
        <dbReference type="ARBA" id="ARBA00019179"/>
    </source>
</evidence>
<protein>
    <recommendedName>
        <fullName evidence="7 14">Ribonuclease HII</fullName>
        <shortName evidence="14">RNase HII</shortName>
        <ecNumber evidence="6 14">3.1.26.4</ecNumber>
    </recommendedName>
</protein>